<proteinExistence type="predicted"/>
<evidence type="ECO:0000313" key="2">
    <source>
        <dbReference type="Proteomes" id="UP000257109"/>
    </source>
</evidence>
<gene>
    <name evidence="1" type="ORF">CR513_09986</name>
</gene>
<evidence type="ECO:0000313" key="1">
    <source>
        <dbReference type="EMBL" id="RDY06092.1"/>
    </source>
</evidence>
<dbReference type="EMBL" id="QJKJ01001754">
    <property type="protein sequence ID" value="RDY06092.1"/>
    <property type="molecule type" value="Genomic_DNA"/>
</dbReference>
<comment type="caution">
    <text evidence="1">The sequence shown here is derived from an EMBL/GenBank/DDBJ whole genome shotgun (WGS) entry which is preliminary data.</text>
</comment>
<organism evidence="1 2">
    <name type="scientific">Mucuna pruriens</name>
    <name type="common">Velvet bean</name>
    <name type="synonym">Dolichos pruriens</name>
    <dbReference type="NCBI Taxonomy" id="157652"/>
    <lineage>
        <taxon>Eukaryota</taxon>
        <taxon>Viridiplantae</taxon>
        <taxon>Streptophyta</taxon>
        <taxon>Embryophyta</taxon>
        <taxon>Tracheophyta</taxon>
        <taxon>Spermatophyta</taxon>
        <taxon>Magnoliopsida</taxon>
        <taxon>eudicotyledons</taxon>
        <taxon>Gunneridae</taxon>
        <taxon>Pentapetalae</taxon>
        <taxon>rosids</taxon>
        <taxon>fabids</taxon>
        <taxon>Fabales</taxon>
        <taxon>Fabaceae</taxon>
        <taxon>Papilionoideae</taxon>
        <taxon>50 kb inversion clade</taxon>
        <taxon>NPAAA clade</taxon>
        <taxon>indigoferoid/millettioid clade</taxon>
        <taxon>Phaseoleae</taxon>
        <taxon>Mucuna</taxon>
    </lineage>
</organism>
<reference evidence="1" key="1">
    <citation type="submission" date="2018-05" db="EMBL/GenBank/DDBJ databases">
        <title>Draft genome of Mucuna pruriens seed.</title>
        <authorList>
            <person name="Nnadi N.E."/>
            <person name="Vos R."/>
            <person name="Hasami M.H."/>
            <person name="Devisetty U.K."/>
            <person name="Aguiy J.C."/>
        </authorList>
    </citation>
    <scope>NUCLEOTIDE SEQUENCE [LARGE SCALE GENOMIC DNA]</scope>
    <source>
        <strain evidence="1">JCA_2017</strain>
    </source>
</reference>
<sequence>MLDEWKRNTFVSIYKNKGDVPNCMNYIGIKLIAKRSVIENFGKEKYSFPEVCAYIWTIHDLHY</sequence>
<protein>
    <submittedName>
        <fullName evidence="1">Uncharacterized protein</fullName>
    </submittedName>
</protein>
<dbReference type="AlphaFoldDB" id="A0A371HTI7"/>
<dbReference type="OrthoDB" id="1303474at2759"/>
<name>A0A371HTI7_MUCPR</name>
<accession>A0A371HTI7</accession>
<dbReference type="Proteomes" id="UP000257109">
    <property type="component" value="Unassembled WGS sequence"/>
</dbReference>
<keyword evidence="2" id="KW-1185">Reference proteome</keyword>
<feature type="non-terminal residue" evidence="1">
    <location>
        <position position="1"/>
    </location>
</feature>